<dbReference type="AlphaFoldDB" id="A0A0E9P6C2"/>
<accession>A0A0E9P6C2</accession>
<protein>
    <submittedName>
        <fullName evidence="1">Uncharacterized protein</fullName>
    </submittedName>
</protein>
<reference evidence="1" key="1">
    <citation type="submission" date="2014-11" db="EMBL/GenBank/DDBJ databases">
        <authorList>
            <person name="Amaro Gonzalez C."/>
        </authorList>
    </citation>
    <scope>NUCLEOTIDE SEQUENCE</scope>
</reference>
<organism evidence="1">
    <name type="scientific">Anguilla anguilla</name>
    <name type="common">European freshwater eel</name>
    <name type="synonym">Muraena anguilla</name>
    <dbReference type="NCBI Taxonomy" id="7936"/>
    <lineage>
        <taxon>Eukaryota</taxon>
        <taxon>Metazoa</taxon>
        <taxon>Chordata</taxon>
        <taxon>Craniata</taxon>
        <taxon>Vertebrata</taxon>
        <taxon>Euteleostomi</taxon>
        <taxon>Actinopterygii</taxon>
        <taxon>Neopterygii</taxon>
        <taxon>Teleostei</taxon>
        <taxon>Anguilliformes</taxon>
        <taxon>Anguillidae</taxon>
        <taxon>Anguilla</taxon>
    </lineage>
</organism>
<evidence type="ECO:0000313" key="1">
    <source>
        <dbReference type="EMBL" id="JAG99821.1"/>
    </source>
</evidence>
<sequence length="34" mass="3870">MSVEPEEHLTWSAMSCCNQLPFICFEPGNDIPFP</sequence>
<proteinExistence type="predicted"/>
<reference evidence="1" key="2">
    <citation type="journal article" date="2015" name="Fish Shellfish Immunol.">
        <title>Early steps in the European eel (Anguilla anguilla)-Vibrio vulnificus interaction in the gills: Role of the RtxA13 toxin.</title>
        <authorList>
            <person name="Callol A."/>
            <person name="Pajuelo D."/>
            <person name="Ebbesson L."/>
            <person name="Teles M."/>
            <person name="MacKenzie S."/>
            <person name="Amaro C."/>
        </authorList>
    </citation>
    <scope>NUCLEOTIDE SEQUENCE</scope>
</reference>
<name>A0A0E9P6C2_ANGAN</name>
<dbReference type="EMBL" id="GBXM01108755">
    <property type="protein sequence ID" value="JAG99821.1"/>
    <property type="molecule type" value="Transcribed_RNA"/>
</dbReference>